<dbReference type="InterPro" id="IPR011990">
    <property type="entry name" value="TPR-like_helical_dom_sf"/>
</dbReference>
<dbReference type="InterPro" id="IPR027417">
    <property type="entry name" value="P-loop_NTPase"/>
</dbReference>
<keyword evidence="5" id="KW-1185">Reference proteome</keyword>
<gene>
    <name evidence="4" type="ORF">BJ508DRAFT_142354</name>
</gene>
<organism evidence="4 5">
    <name type="scientific">Ascobolus immersus RN42</name>
    <dbReference type="NCBI Taxonomy" id="1160509"/>
    <lineage>
        <taxon>Eukaryota</taxon>
        <taxon>Fungi</taxon>
        <taxon>Dikarya</taxon>
        <taxon>Ascomycota</taxon>
        <taxon>Pezizomycotina</taxon>
        <taxon>Pezizomycetes</taxon>
        <taxon>Pezizales</taxon>
        <taxon>Ascobolaceae</taxon>
        <taxon>Ascobolus</taxon>
    </lineage>
</organism>
<accession>A0A3N4HZR8</accession>
<dbReference type="OrthoDB" id="1658288at2759"/>
<dbReference type="GO" id="GO:0016020">
    <property type="term" value="C:membrane"/>
    <property type="evidence" value="ECO:0007669"/>
    <property type="project" value="TreeGrafter"/>
</dbReference>
<reference evidence="4 5" key="1">
    <citation type="journal article" date="2018" name="Nat. Ecol. Evol.">
        <title>Pezizomycetes genomes reveal the molecular basis of ectomycorrhizal truffle lifestyle.</title>
        <authorList>
            <person name="Murat C."/>
            <person name="Payen T."/>
            <person name="Noel B."/>
            <person name="Kuo A."/>
            <person name="Morin E."/>
            <person name="Chen J."/>
            <person name="Kohler A."/>
            <person name="Krizsan K."/>
            <person name="Balestrini R."/>
            <person name="Da Silva C."/>
            <person name="Montanini B."/>
            <person name="Hainaut M."/>
            <person name="Levati E."/>
            <person name="Barry K.W."/>
            <person name="Belfiori B."/>
            <person name="Cichocki N."/>
            <person name="Clum A."/>
            <person name="Dockter R.B."/>
            <person name="Fauchery L."/>
            <person name="Guy J."/>
            <person name="Iotti M."/>
            <person name="Le Tacon F."/>
            <person name="Lindquist E.A."/>
            <person name="Lipzen A."/>
            <person name="Malagnac F."/>
            <person name="Mello A."/>
            <person name="Molinier V."/>
            <person name="Miyauchi S."/>
            <person name="Poulain J."/>
            <person name="Riccioni C."/>
            <person name="Rubini A."/>
            <person name="Sitrit Y."/>
            <person name="Splivallo R."/>
            <person name="Traeger S."/>
            <person name="Wang M."/>
            <person name="Zifcakova L."/>
            <person name="Wipf D."/>
            <person name="Zambonelli A."/>
            <person name="Paolocci F."/>
            <person name="Nowrousian M."/>
            <person name="Ottonello S."/>
            <person name="Baldrian P."/>
            <person name="Spatafora J.W."/>
            <person name="Henrissat B."/>
            <person name="Nagy L.G."/>
            <person name="Aury J.M."/>
            <person name="Wincker P."/>
            <person name="Grigoriev I.V."/>
            <person name="Bonfante P."/>
            <person name="Martin F.M."/>
        </authorList>
    </citation>
    <scope>NUCLEOTIDE SEQUENCE [LARGE SCALE GENOMIC DNA]</scope>
    <source>
        <strain evidence="4 5">RN42</strain>
    </source>
</reference>
<sequence>MQMTCKEAITAYSTVARTTFSERKFGWQNGAFKASKLENAIRLAAKEKCKNDPEAVMLDEQDMGKTVVFALSDNNMETPFRLRTYKSDTNCKPYPIWAAARATTCSPSFFRTILVDELSPIGEDFSTATLKCSNPSKDLLEEASQIFGDGRKLGYLVSIGAGNSHNGEELVLGTKNPDRFQKGVPKETLEEIKRANTEAEEMAKELAPIFEKYSKSYIRLTPEFGADGFTLEEWEKLESLTTAVNKYLSEPATAELVNRVVTGLAAKGTDIRLRTMAPSLRTLLAKKEGSQDGSAADSVNEPILMVPSVRNKEFVGREEIMVALEDRLTLGSQGADARVVLVGDEGSGKTEIALEFAYRRNELDSQNVYWVPADSSQVFTTAYYEIAKEMDISVSGLRRQEVLKAVQRSLEDAAEEGDRWLLVVDGADDEDMPELGLLPKTGGHIIYTTSSKEVATKVCEDTDVIYIGGLKEEEAMQMISSLSVGEIARQLVNDLELNPLAISLAVAHLQNTHTSLDQYYRLYQQSIPKLQEMADGAANTPFLPEYMSIPILGTWQITFDYLANEHPESAVMLNYLSQFNHSEIPTNLIIDLTDTPLIPLENPRRLEALTTLQNFALLHASSHPQTYYLHPLLRLLVLNNLHTSGTYQPMIWGLISADSCFPDPRYDNFPLCLSLLPHASASITSFRSAKPHLPLDRFTAKAYYELQLRLARHLFLEGSIAAALEAQDTVLAELASDRTRKADRRISGIEELYLTALTSKALSLFHLARFPEARETLTEAHTLTAARYGEDSDFSLRTLASICRVDSALGSSEEAEMNLREIINRLATLRGVDDSLMAIMNDLARVMLEGYKLDDAVATFKEVHDWYGQQYGEGHPKVVMQALHTVQSLVELSNLEFARVESVEFLMGLEPTLRIALGEGHVVGVWICLIAGVNGVEGEVERVEELVRYCLGVEEEKAEPNGEPSLILLRMWRLLSLILTPTDPEEALSLFAKVRAGWLHKAAGNEGRYRFEITEVTDKSAMLEEALRRHYCDVLEGKGKPRSEVERWGLTELRREALGGKDAAEIEAKFEGLSIATEEEERGRRKGKGRA</sequence>
<dbReference type="SUPFAM" id="SSF48452">
    <property type="entry name" value="TPR-like"/>
    <property type="match status" value="1"/>
</dbReference>
<dbReference type="Gene3D" id="1.25.40.10">
    <property type="entry name" value="Tetratricopeptide repeat domain"/>
    <property type="match status" value="1"/>
</dbReference>
<dbReference type="PANTHER" id="PTHR24185:SF1">
    <property type="entry name" value="CALCIUM-INDEPENDENT PHOSPHOLIPASE A2-GAMMA"/>
    <property type="match status" value="1"/>
</dbReference>
<dbReference type="GO" id="GO:0016042">
    <property type="term" value="P:lipid catabolic process"/>
    <property type="evidence" value="ECO:0007669"/>
    <property type="project" value="UniProtKB-KW"/>
</dbReference>
<keyword evidence="2" id="KW-0442">Lipid degradation</keyword>
<feature type="domain" description="ORC1/DEAH AAA+ ATPase" evidence="3">
    <location>
        <begin position="339"/>
        <end position="429"/>
    </location>
</feature>
<dbReference type="Pfam" id="PF13401">
    <property type="entry name" value="AAA_22"/>
    <property type="match status" value="1"/>
</dbReference>
<name>A0A3N4HZR8_ASCIM</name>
<dbReference type="InterPro" id="IPR016035">
    <property type="entry name" value="Acyl_Trfase/lysoPLipase"/>
</dbReference>
<dbReference type="AlphaFoldDB" id="A0A3N4HZR8"/>
<evidence type="ECO:0000256" key="2">
    <source>
        <dbReference type="ARBA" id="ARBA00022963"/>
    </source>
</evidence>
<dbReference type="InterPro" id="IPR049945">
    <property type="entry name" value="AAA_22"/>
</dbReference>
<proteinExistence type="predicted"/>
<dbReference type="STRING" id="1160509.A0A3N4HZR8"/>
<evidence type="ECO:0000313" key="5">
    <source>
        <dbReference type="Proteomes" id="UP000275078"/>
    </source>
</evidence>
<dbReference type="Gene3D" id="3.40.50.300">
    <property type="entry name" value="P-loop containing nucleotide triphosphate hydrolases"/>
    <property type="match status" value="1"/>
</dbReference>
<keyword evidence="2" id="KW-0443">Lipid metabolism</keyword>
<dbReference type="GO" id="GO:0019369">
    <property type="term" value="P:arachidonate metabolic process"/>
    <property type="evidence" value="ECO:0007669"/>
    <property type="project" value="TreeGrafter"/>
</dbReference>
<dbReference type="Gene3D" id="3.40.1090.10">
    <property type="entry name" value="Cytosolic phospholipase A2 catalytic domain"/>
    <property type="match status" value="1"/>
</dbReference>
<dbReference type="Proteomes" id="UP000275078">
    <property type="component" value="Unassembled WGS sequence"/>
</dbReference>
<dbReference type="EMBL" id="ML119700">
    <property type="protein sequence ID" value="RPA79342.1"/>
    <property type="molecule type" value="Genomic_DNA"/>
</dbReference>
<dbReference type="PANTHER" id="PTHR24185">
    <property type="entry name" value="CALCIUM-INDEPENDENT PHOSPHOLIPASE A2-GAMMA"/>
    <property type="match status" value="1"/>
</dbReference>
<dbReference type="SUPFAM" id="SSF52540">
    <property type="entry name" value="P-loop containing nucleoside triphosphate hydrolases"/>
    <property type="match status" value="1"/>
</dbReference>
<keyword evidence="1" id="KW-0378">Hydrolase</keyword>
<evidence type="ECO:0000313" key="4">
    <source>
        <dbReference type="EMBL" id="RPA79342.1"/>
    </source>
</evidence>
<dbReference type="GO" id="GO:0047499">
    <property type="term" value="F:calcium-independent phospholipase A2 activity"/>
    <property type="evidence" value="ECO:0007669"/>
    <property type="project" value="TreeGrafter"/>
</dbReference>
<evidence type="ECO:0000259" key="3">
    <source>
        <dbReference type="Pfam" id="PF13401"/>
    </source>
</evidence>
<protein>
    <recommendedName>
        <fullName evidence="3">ORC1/DEAH AAA+ ATPase domain-containing protein</fullName>
    </recommendedName>
</protein>
<evidence type="ECO:0000256" key="1">
    <source>
        <dbReference type="ARBA" id="ARBA00022801"/>
    </source>
</evidence>
<dbReference type="GO" id="GO:0016887">
    <property type="term" value="F:ATP hydrolysis activity"/>
    <property type="evidence" value="ECO:0007669"/>
    <property type="project" value="InterPro"/>
</dbReference>
<dbReference type="SUPFAM" id="SSF52151">
    <property type="entry name" value="FabD/lysophospholipase-like"/>
    <property type="match status" value="1"/>
</dbReference>